<feature type="domain" description="Mannosylglycerate hydrolase MGH1-like glycoside hydrolase" evidence="1">
    <location>
        <begin position="53"/>
        <end position="214"/>
    </location>
</feature>
<sequence>MAAIAGILHHGDVDGDGFVEYERSTPHSLVNQGWKDSWDAVRHPDGELAQGPIALCEVQGYAYAAFLARAHLAHDAGDDAAARTWRERARQLRRRFNEEMWLDDEGWFALGLDGDKRPIRSLASNMGHCLWTGIVDADKAARVAQALVSDDLFSGWGVRTLGRSMTAFNPVSYHNGSVWPHDNALCISGLVRYGFVEEAHRILEGQLAAAAATDGRLPELFAGFDRGRPAAYPTSCSPQAWASASPLLWLRALLRFDPWSGRDAVYVDPILPPWIEELSVDGIDACGGQLRVAVDPRHVEVTGAGRCEVVRAPRPPLDDLPGLDDDPG</sequence>
<dbReference type="GO" id="GO:0005975">
    <property type="term" value="P:carbohydrate metabolic process"/>
    <property type="evidence" value="ECO:0007669"/>
    <property type="project" value="InterPro"/>
</dbReference>
<evidence type="ECO:0000313" key="3">
    <source>
        <dbReference type="Proteomes" id="UP000334019"/>
    </source>
</evidence>
<name>A0A5Q2RIQ0_9ACTN</name>
<dbReference type="InterPro" id="IPR012341">
    <property type="entry name" value="6hp_glycosidase-like_sf"/>
</dbReference>
<dbReference type="Gene3D" id="1.50.10.10">
    <property type="match status" value="1"/>
</dbReference>
<dbReference type="EMBL" id="CP045851">
    <property type="protein sequence ID" value="QGG95404.1"/>
    <property type="molecule type" value="Genomic_DNA"/>
</dbReference>
<dbReference type="AlphaFoldDB" id="A0A5Q2RIQ0"/>
<proteinExistence type="predicted"/>
<dbReference type="InterPro" id="IPR054491">
    <property type="entry name" value="MGH1-like_GH"/>
</dbReference>
<dbReference type="Proteomes" id="UP000334019">
    <property type="component" value="Chromosome"/>
</dbReference>
<keyword evidence="3" id="KW-1185">Reference proteome</keyword>
<evidence type="ECO:0000313" key="2">
    <source>
        <dbReference type="EMBL" id="QGG95404.1"/>
    </source>
</evidence>
<dbReference type="Pfam" id="PF22422">
    <property type="entry name" value="MGH1-like_GH"/>
    <property type="match status" value="1"/>
</dbReference>
<dbReference type="KEGG" id="atq:GH723_10020"/>
<dbReference type="RefSeq" id="WP_153759511.1">
    <property type="nucleotide sequence ID" value="NZ_CP045851.1"/>
</dbReference>
<reference evidence="2 3" key="1">
    <citation type="submission" date="2019-11" db="EMBL/GenBank/DDBJ databases">
        <authorList>
            <person name="He Y."/>
        </authorList>
    </citation>
    <scope>NUCLEOTIDE SEQUENCE [LARGE SCALE GENOMIC DNA]</scope>
    <source>
        <strain evidence="2 3">SCSIO 58843</strain>
    </source>
</reference>
<protein>
    <recommendedName>
        <fullName evidence="1">Mannosylglycerate hydrolase MGH1-like glycoside hydrolase domain-containing protein</fullName>
    </recommendedName>
</protein>
<dbReference type="InterPro" id="IPR008928">
    <property type="entry name" value="6-hairpin_glycosidase_sf"/>
</dbReference>
<accession>A0A5Q2RIQ0</accession>
<organism evidence="2 3">
    <name type="scientific">Actinomarinicola tropica</name>
    <dbReference type="NCBI Taxonomy" id="2789776"/>
    <lineage>
        <taxon>Bacteria</taxon>
        <taxon>Bacillati</taxon>
        <taxon>Actinomycetota</taxon>
        <taxon>Acidimicrobiia</taxon>
        <taxon>Acidimicrobiales</taxon>
        <taxon>Iamiaceae</taxon>
        <taxon>Actinomarinicola</taxon>
    </lineage>
</organism>
<evidence type="ECO:0000259" key="1">
    <source>
        <dbReference type="Pfam" id="PF22422"/>
    </source>
</evidence>
<dbReference type="SUPFAM" id="SSF48208">
    <property type="entry name" value="Six-hairpin glycosidases"/>
    <property type="match status" value="1"/>
</dbReference>
<gene>
    <name evidence="2" type="ORF">GH723_10020</name>
</gene>